<dbReference type="FunFam" id="3.40.50.620:FF:000033">
    <property type="entry name" value="tryptophan--tRNA ligase, cytoplasmic"/>
    <property type="match status" value="1"/>
</dbReference>
<dbReference type="GO" id="GO:0006436">
    <property type="term" value="P:tryptophanyl-tRNA aminoacylation"/>
    <property type="evidence" value="ECO:0000318"/>
    <property type="project" value="GO_Central"/>
</dbReference>
<dbReference type="Proteomes" id="UP000001357">
    <property type="component" value="Unassembled WGS sequence"/>
</dbReference>
<evidence type="ECO:0000256" key="9">
    <source>
        <dbReference type="ARBA" id="ARBA00022917"/>
    </source>
</evidence>
<evidence type="ECO:0000256" key="3">
    <source>
        <dbReference type="ARBA" id="ARBA00013161"/>
    </source>
</evidence>
<dbReference type="InterPro" id="IPR042559">
    <property type="entry name" value="Gln-tRNA-synth_Ib_RNA-bd_N_2"/>
</dbReference>
<gene>
    <name evidence="14" type="ORF">MONBRDRAFT_32505</name>
</gene>
<dbReference type="Gene3D" id="3.40.50.620">
    <property type="entry name" value="HUPs"/>
    <property type="match status" value="1"/>
</dbReference>
<evidence type="ECO:0000256" key="13">
    <source>
        <dbReference type="SAM" id="MobiDB-lite"/>
    </source>
</evidence>
<evidence type="ECO:0000256" key="5">
    <source>
        <dbReference type="ARBA" id="ARBA00022490"/>
    </source>
</evidence>
<dbReference type="PANTHER" id="PTHR10055">
    <property type="entry name" value="TRYPTOPHANYL-TRNA SYNTHETASE"/>
    <property type="match status" value="1"/>
</dbReference>
<dbReference type="RefSeq" id="XP_001746161.1">
    <property type="nucleotide sequence ID" value="XM_001746109.1"/>
</dbReference>
<dbReference type="PANTHER" id="PTHR10055:SF1">
    <property type="entry name" value="TRYPTOPHAN--TRNA LIGASE, CYTOPLASMIC"/>
    <property type="match status" value="1"/>
</dbReference>
<dbReference type="InterPro" id="IPR014729">
    <property type="entry name" value="Rossmann-like_a/b/a_fold"/>
</dbReference>
<dbReference type="GO" id="GO:0005737">
    <property type="term" value="C:cytoplasm"/>
    <property type="evidence" value="ECO:0000318"/>
    <property type="project" value="GO_Central"/>
</dbReference>
<reference evidence="14" key="1">
    <citation type="journal article" date="2008" name="Nature">
        <title>The genome of the choanoflagellate Monosiga brevicollis and the origin of metazoans.</title>
        <authorList>
            <consortium name="JGI Sequencing"/>
            <person name="King N."/>
            <person name="Westbrook M.J."/>
            <person name="Young S.L."/>
            <person name="Kuo A."/>
            <person name="Abedin M."/>
            <person name="Chapman J."/>
            <person name="Fairclough S."/>
            <person name="Hellsten U."/>
            <person name="Isogai Y."/>
            <person name="Letunic I."/>
            <person name="Marr M."/>
            <person name="Pincus D."/>
            <person name="Putnam N."/>
            <person name="Rokas A."/>
            <person name="Wright K.J."/>
            <person name="Zuzow R."/>
            <person name="Dirks W."/>
            <person name="Good M."/>
            <person name="Goodstein D."/>
            <person name="Lemons D."/>
            <person name="Li W."/>
            <person name="Lyons J.B."/>
            <person name="Morris A."/>
            <person name="Nichols S."/>
            <person name="Richter D.J."/>
            <person name="Salamov A."/>
            <person name="Bork P."/>
            <person name="Lim W.A."/>
            <person name="Manning G."/>
            <person name="Miller W.T."/>
            <person name="McGinnis W."/>
            <person name="Shapiro H."/>
            <person name="Tjian R."/>
            <person name="Grigoriev I.V."/>
            <person name="Rokhsar D."/>
        </authorList>
    </citation>
    <scope>NUCLEOTIDE SEQUENCE [LARGE SCALE GENOMIC DNA]</scope>
    <source>
        <strain evidence="14">MX1</strain>
    </source>
</reference>
<keyword evidence="5" id="KW-0963">Cytoplasm</keyword>
<dbReference type="Pfam" id="PF00579">
    <property type="entry name" value="tRNA-synt_1b"/>
    <property type="match status" value="1"/>
</dbReference>
<dbReference type="eggNOG" id="KOG2145">
    <property type="taxonomic scope" value="Eukaryota"/>
</dbReference>
<dbReference type="InterPro" id="IPR001412">
    <property type="entry name" value="aa-tRNA-synth_I_CS"/>
</dbReference>
<feature type="compositionally biased region" description="Basic and acidic residues" evidence="13">
    <location>
        <begin position="101"/>
        <end position="114"/>
    </location>
</feature>
<evidence type="ECO:0000256" key="1">
    <source>
        <dbReference type="ARBA" id="ARBA00004496"/>
    </source>
</evidence>
<keyword evidence="8 12" id="KW-0067">ATP-binding</keyword>
<dbReference type="EC" id="6.1.1.2" evidence="3"/>
<keyword evidence="10 12" id="KW-0030">Aminoacyl-tRNA synthetase</keyword>
<evidence type="ECO:0000313" key="15">
    <source>
        <dbReference type="Proteomes" id="UP000001357"/>
    </source>
</evidence>
<dbReference type="Gene3D" id="1.10.10.2420">
    <property type="match status" value="1"/>
</dbReference>
<dbReference type="KEGG" id="mbr:MONBRDRAFT_32505"/>
<evidence type="ECO:0000256" key="2">
    <source>
        <dbReference type="ARBA" id="ARBA00005594"/>
    </source>
</evidence>
<dbReference type="SUPFAM" id="SSF52374">
    <property type="entry name" value="Nucleotidylyl transferase"/>
    <property type="match status" value="1"/>
</dbReference>
<dbReference type="PROSITE" id="PS00178">
    <property type="entry name" value="AA_TRNA_LIGASE_I"/>
    <property type="match status" value="1"/>
</dbReference>
<dbReference type="FunCoup" id="A9UZY1">
    <property type="interactions" value="1585"/>
</dbReference>
<evidence type="ECO:0000256" key="8">
    <source>
        <dbReference type="ARBA" id="ARBA00022840"/>
    </source>
</evidence>
<keyword evidence="9 12" id="KW-0648">Protein biosynthesis</keyword>
<evidence type="ECO:0000256" key="6">
    <source>
        <dbReference type="ARBA" id="ARBA00022598"/>
    </source>
</evidence>
<dbReference type="Gene3D" id="1.10.240.10">
    <property type="entry name" value="Tyrosyl-Transfer RNA Synthetase"/>
    <property type="match status" value="1"/>
</dbReference>
<dbReference type="GeneID" id="5891308"/>
<keyword evidence="15" id="KW-1185">Reference proteome</keyword>
<sequence length="530" mass="58752">MNYAKNCTDDAAFSMDDLRTAGGVGAIPSDETIAAVTAQAVEADADALAANGWGHQFNIMRSVRNELPFASGATVKAAVERVLTAKLGPPTDFKKERKQKLKADRKEKKAEKQAEVAAAEPAEPASADASDAAEGAGAAPPAGGQIVTPWEVQADGAVDYNKLVEDFGSKLLETTHIDRMKELGMPIHHFLRRNIFFSHREFDRILDLKEQGKPIYLYTGRGPSSQAMHLGHLIPFMFTKYLQDVFDVPLVIQMTDDEKFLFKSELTLDEDPVTGVFALTRENAKDIIACGFNREKTYIFADTDIMGGAFYKNVLRIQRRVSLHQACKIFGFDENANIGKISFAAIQASPSFPSSFPGVLQQSAACLIPCAIDQDPYFRMTRDVAPALREEKPALVHSVFFPAMTGSSTKMSSSTKSPTTVFLTDKPEDIKDKIHKHAFSGAPETLAEHRERGANTDVDVSYQYLRFFLEDDEELERIREAYGSGKMTTFEIKSRLIEVLQGVVRQHQEARAKVTDDEVRHFMTPRPLSQ</sequence>
<dbReference type="GO" id="GO:0004830">
    <property type="term" value="F:tryptophan-tRNA ligase activity"/>
    <property type="evidence" value="ECO:0000318"/>
    <property type="project" value="GO_Central"/>
</dbReference>
<comment type="subcellular location">
    <subcellularLocation>
        <location evidence="1">Cytoplasm</location>
    </subcellularLocation>
</comment>
<dbReference type="InParanoid" id="A9UZY1"/>
<comment type="similarity">
    <text evidence="2 12">Belongs to the class-I aminoacyl-tRNA synthetase family.</text>
</comment>
<evidence type="ECO:0000313" key="14">
    <source>
        <dbReference type="EMBL" id="EDQ89056.1"/>
    </source>
</evidence>
<evidence type="ECO:0000256" key="12">
    <source>
        <dbReference type="RuleBase" id="RU363036"/>
    </source>
</evidence>
<feature type="region of interest" description="Disordered" evidence="13">
    <location>
        <begin position="89"/>
        <end position="145"/>
    </location>
</feature>
<proteinExistence type="inferred from homology"/>
<name>A9UZY1_MONBE</name>
<dbReference type="AlphaFoldDB" id="A9UZY1"/>
<dbReference type="InterPro" id="IPR002305">
    <property type="entry name" value="aa-tRNA-synth_Ic"/>
</dbReference>
<dbReference type="NCBIfam" id="TIGR00233">
    <property type="entry name" value="trpS"/>
    <property type="match status" value="1"/>
</dbReference>
<dbReference type="FunFam" id="1.10.240.10:FF:000003">
    <property type="entry name" value="Tryptophan--tRNA ligase, cytoplasmic"/>
    <property type="match status" value="1"/>
</dbReference>
<dbReference type="EMBL" id="CH991552">
    <property type="protein sequence ID" value="EDQ89056.1"/>
    <property type="molecule type" value="Genomic_DNA"/>
</dbReference>
<dbReference type="GO" id="GO:0005524">
    <property type="term" value="F:ATP binding"/>
    <property type="evidence" value="ECO:0007669"/>
    <property type="project" value="UniProtKB-KW"/>
</dbReference>
<protein>
    <recommendedName>
        <fullName evidence="4">Tryptophan--tRNA ligase, cytoplasmic</fullName>
        <ecNumber evidence="3">6.1.1.2</ecNumber>
    </recommendedName>
    <alternativeName>
        <fullName evidence="11">Tryptophanyl-tRNA synthetase</fullName>
    </alternativeName>
</protein>
<dbReference type="InterPro" id="IPR002306">
    <property type="entry name" value="Trp-tRNA-ligase"/>
</dbReference>
<dbReference type="STRING" id="81824.A9UZY1"/>
<keyword evidence="6 12" id="KW-0436">Ligase</keyword>
<evidence type="ECO:0000256" key="11">
    <source>
        <dbReference type="ARBA" id="ARBA00030268"/>
    </source>
</evidence>
<feature type="compositionally biased region" description="Low complexity" evidence="13">
    <location>
        <begin position="115"/>
        <end position="145"/>
    </location>
</feature>
<dbReference type="OMA" id="SIYHRFM"/>
<organism evidence="14 15">
    <name type="scientific">Monosiga brevicollis</name>
    <name type="common">Choanoflagellate</name>
    <dbReference type="NCBI Taxonomy" id="81824"/>
    <lineage>
        <taxon>Eukaryota</taxon>
        <taxon>Choanoflagellata</taxon>
        <taxon>Craspedida</taxon>
        <taxon>Salpingoecidae</taxon>
        <taxon>Monosiga</taxon>
    </lineage>
</organism>
<evidence type="ECO:0000256" key="10">
    <source>
        <dbReference type="ARBA" id="ARBA00023146"/>
    </source>
</evidence>
<keyword evidence="7 12" id="KW-0547">Nucleotide-binding</keyword>
<dbReference type="PRINTS" id="PR01039">
    <property type="entry name" value="TRNASYNTHTRP"/>
</dbReference>
<evidence type="ECO:0000256" key="4">
    <source>
        <dbReference type="ARBA" id="ARBA00013782"/>
    </source>
</evidence>
<evidence type="ECO:0000256" key="7">
    <source>
        <dbReference type="ARBA" id="ARBA00022741"/>
    </source>
</evidence>
<accession>A9UZY1</accession>